<comment type="caution">
    <text evidence="5">The sequence shown here is derived from an EMBL/GenBank/DDBJ whole genome shotgun (WGS) entry which is preliminary data.</text>
</comment>
<name>A0ABS5YI37_9ACTN</name>
<dbReference type="InterPro" id="IPR008567">
    <property type="entry name" value="BKACE"/>
</dbReference>
<proteinExistence type="predicted"/>
<dbReference type="EMBL" id="JAHKKG010000002">
    <property type="protein sequence ID" value="MBU2663144.1"/>
    <property type="molecule type" value="Genomic_DNA"/>
</dbReference>
<protein>
    <submittedName>
        <fullName evidence="5">3-keto-5-aminohexanoate cleavage protein</fullName>
    </submittedName>
</protein>
<organism evidence="5 6">
    <name type="scientific">Paractinoplanes bogorensis</name>
    <dbReference type="NCBI Taxonomy" id="1610840"/>
    <lineage>
        <taxon>Bacteria</taxon>
        <taxon>Bacillati</taxon>
        <taxon>Actinomycetota</taxon>
        <taxon>Actinomycetes</taxon>
        <taxon>Micromonosporales</taxon>
        <taxon>Micromonosporaceae</taxon>
        <taxon>Paractinoplanes</taxon>
    </lineage>
</organism>
<dbReference type="PANTHER" id="PTHR37418">
    <property type="entry name" value="3-KETO-5-AMINOHEXANOATE CLEAVAGE ENZYME-RELATED"/>
    <property type="match status" value="1"/>
</dbReference>
<dbReference type="InterPro" id="IPR013785">
    <property type="entry name" value="Aldolase_TIM"/>
</dbReference>
<dbReference type="PANTHER" id="PTHR37418:SF2">
    <property type="entry name" value="3-KETO-5-AMINOHEXANOATE CLEAVAGE ENZYME"/>
    <property type="match status" value="1"/>
</dbReference>
<keyword evidence="6" id="KW-1185">Reference proteome</keyword>
<evidence type="ECO:0000313" key="6">
    <source>
        <dbReference type="Proteomes" id="UP001519654"/>
    </source>
</evidence>
<comment type="cofactor">
    <cofactor evidence="1">
        <name>Zn(2+)</name>
        <dbReference type="ChEBI" id="CHEBI:29105"/>
    </cofactor>
</comment>
<evidence type="ECO:0000313" key="5">
    <source>
        <dbReference type="EMBL" id="MBU2663144.1"/>
    </source>
</evidence>
<evidence type="ECO:0000256" key="1">
    <source>
        <dbReference type="ARBA" id="ARBA00001947"/>
    </source>
</evidence>
<evidence type="ECO:0000256" key="2">
    <source>
        <dbReference type="ARBA" id="ARBA00022679"/>
    </source>
</evidence>
<evidence type="ECO:0000256" key="4">
    <source>
        <dbReference type="ARBA" id="ARBA00022833"/>
    </source>
</evidence>
<dbReference type="RefSeq" id="WP_215785114.1">
    <property type="nucleotide sequence ID" value="NZ_JAHKKG010000002.1"/>
</dbReference>
<evidence type="ECO:0000256" key="3">
    <source>
        <dbReference type="ARBA" id="ARBA00022723"/>
    </source>
</evidence>
<dbReference type="Proteomes" id="UP001519654">
    <property type="component" value="Unassembled WGS sequence"/>
</dbReference>
<keyword evidence="3" id="KW-0479">Metal-binding</keyword>
<gene>
    <name evidence="5" type="ORF">KOI35_06440</name>
</gene>
<keyword evidence="4" id="KW-0862">Zinc</keyword>
<accession>A0ABS5YI37</accession>
<sequence length="214" mass="21848">MTGTVITVAPTGRDSSLDDLVSTARECEALGAAVIRVHDPEAVPALRAATGLIVQLASGSLEVQPDMAVCPVGGSLGKPGIVPEYEITDPAQIVELGRLVDQAVHVGLVLGAPGGMPATAAALVECEQAVRRLPEGTTFSATGLGAGTLPVILATLSLGGHLRVGREDTIMYGPGRPVESNMQLVARAVGFAQLAQRPPLSPNEARELLGVPAK</sequence>
<dbReference type="Pfam" id="PF05853">
    <property type="entry name" value="BKACE"/>
    <property type="match status" value="1"/>
</dbReference>
<keyword evidence="2" id="KW-0808">Transferase</keyword>
<reference evidence="5 6" key="1">
    <citation type="submission" date="2021-06" db="EMBL/GenBank/DDBJ databases">
        <title>Actinoplanes lichenicola sp. nov., and Actinoplanes ovalisporus sp. nov., isolated from lichen in Thailand.</title>
        <authorList>
            <person name="Saeng-In P."/>
            <person name="Kanchanasin P."/>
            <person name="Yuki M."/>
            <person name="Kudo T."/>
            <person name="Ohkuma M."/>
            <person name="Phongsopitanun W."/>
            <person name="Tanasupawat S."/>
        </authorList>
    </citation>
    <scope>NUCLEOTIDE SEQUENCE [LARGE SCALE GENOMIC DNA]</scope>
    <source>
        <strain evidence="5 6">NBRC 110975</strain>
    </source>
</reference>
<dbReference type="Gene3D" id="3.20.20.70">
    <property type="entry name" value="Aldolase class I"/>
    <property type="match status" value="1"/>
</dbReference>